<sequence>MKKNKMSLTTELDLTREGTAEMTRWCILIALHQRFGIGAARLNKVLARAEKLGQESLDVAMTVNDRGMPSTDRSLALRRSWMPRNVDPDFRVPVLRSPRTRREEQLRMAGNVAASMVWTLCAEACIEELGFGAVRLNRLKEEALANYRQMNEEGHTDGLDVAMEHLRRCAEDALKEEVTVDDQPDEDRVRQSERDYEEQKRAFLKRAVMQQLGRKAGKGGLRILSETQMEEKAAAAMAQLKENTWEKRISTP</sequence>
<dbReference type="RefSeq" id="WP_158403366.1">
    <property type="nucleotide sequence ID" value="NZ_QVER01000010.1"/>
</dbReference>
<dbReference type="AlphaFoldDB" id="A0A3E2U466"/>
<proteinExistence type="predicted"/>
<gene>
    <name evidence="1" type="ORF">DWZ46_09545</name>
</gene>
<dbReference type="Proteomes" id="UP000260991">
    <property type="component" value="Unassembled WGS sequence"/>
</dbReference>
<evidence type="ECO:0000313" key="2">
    <source>
        <dbReference type="Proteomes" id="UP000260991"/>
    </source>
</evidence>
<comment type="caution">
    <text evidence="1">The sequence shown here is derived from an EMBL/GenBank/DDBJ whole genome shotgun (WGS) entry which is preliminary data.</text>
</comment>
<accession>A0A3E2U466</accession>
<evidence type="ECO:0000313" key="1">
    <source>
        <dbReference type="EMBL" id="RGB91013.1"/>
    </source>
</evidence>
<protein>
    <submittedName>
        <fullName evidence="1">Uncharacterized protein</fullName>
    </submittedName>
</protein>
<reference evidence="1 2" key="1">
    <citation type="submission" date="2018-08" db="EMBL/GenBank/DDBJ databases">
        <title>A genome reference for cultivated species of the human gut microbiota.</title>
        <authorList>
            <person name="Zou Y."/>
            <person name="Xue W."/>
            <person name="Luo G."/>
        </authorList>
    </citation>
    <scope>NUCLEOTIDE SEQUENCE [LARGE SCALE GENOMIC DNA]</scope>
    <source>
        <strain evidence="1 2">AF32-8AC</strain>
    </source>
</reference>
<dbReference type="EMBL" id="QVER01000010">
    <property type="protein sequence ID" value="RGB91013.1"/>
    <property type="molecule type" value="Genomic_DNA"/>
</dbReference>
<organism evidence="1 2">
    <name type="scientific">Faecalibacterium prausnitzii</name>
    <dbReference type="NCBI Taxonomy" id="853"/>
    <lineage>
        <taxon>Bacteria</taxon>
        <taxon>Bacillati</taxon>
        <taxon>Bacillota</taxon>
        <taxon>Clostridia</taxon>
        <taxon>Eubacteriales</taxon>
        <taxon>Oscillospiraceae</taxon>
        <taxon>Faecalibacterium</taxon>
    </lineage>
</organism>
<name>A0A3E2U466_9FIRM</name>